<dbReference type="RefSeq" id="WP_165267595.1">
    <property type="nucleotide sequence ID" value="NZ_JAALLS010000007.1"/>
</dbReference>
<dbReference type="Proteomes" id="UP000479132">
    <property type="component" value="Unassembled WGS sequence"/>
</dbReference>
<dbReference type="PANTHER" id="PTHR34387">
    <property type="entry name" value="SLR1258 PROTEIN"/>
    <property type="match status" value="1"/>
</dbReference>
<protein>
    <submittedName>
        <fullName evidence="2">SIMPL domain-containing protein</fullName>
    </submittedName>
</protein>
<evidence type="ECO:0000256" key="1">
    <source>
        <dbReference type="SAM" id="SignalP"/>
    </source>
</evidence>
<keyword evidence="3" id="KW-1185">Reference proteome</keyword>
<keyword evidence="1" id="KW-0732">Signal</keyword>
<proteinExistence type="predicted"/>
<dbReference type="EMBL" id="JAALLS010000007">
    <property type="protein sequence ID" value="NGP88158.1"/>
    <property type="molecule type" value="Genomic_DNA"/>
</dbReference>
<dbReference type="AlphaFoldDB" id="A0A6M1SWA4"/>
<evidence type="ECO:0000313" key="2">
    <source>
        <dbReference type="EMBL" id="NGP88158.1"/>
    </source>
</evidence>
<evidence type="ECO:0000313" key="3">
    <source>
        <dbReference type="Proteomes" id="UP000479132"/>
    </source>
</evidence>
<feature type="signal peptide" evidence="1">
    <location>
        <begin position="1"/>
        <end position="19"/>
    </location>
</feature>
<name>A0A6M1SWA4_9BACT</name>
<feature type="chain" id="PRO_5026973494" evidence="1">
    <location>
        <begin position="20"/>
        <end position="227"/>
    </location>
</feature>
<comment type="caution">
    <text evidence="2">The sequence shown here is derived from an EMBL/GenBank/DDBJ whole genome shotgun (WGS) entry which is preliminary data.</text>
</comment>
<dbReference type="InterPro" id="IPR007497">
    <property type="entry name" value="SIMPL/DUF541"/>
</dbReference>
<dbReference type="PANTHER" id="PTHR34387:SF2">
    <property type="entry name" value="SLR1258 PROTEIN"/>
    <property type="match status" value="1"/>
</dbReference>
<gene>
    <name evidence="2" type="ORF">G3569_07315</name>
</gene>
<accession>A0A6M1SWA4</accession>
<dbReference type="Gene3D" id="3.30.70.2970">
    <property type="entry name" value="Protein of unknown function (DUF541), domain 2"/>
    <property type="match status" value="1"/>
</dbReference>
<reference evidence="2 3" key="1">
    <citation type="submission" date="2020-02" db="EMBL/GenBank/DDBJ databases">
        <title>Aliifodinibius halophilus 2W32, complete genome.</title>
        <authorList>
            <person name="Li Y."/>
            <person name="Wu S."/>
        </authorList>
    </citation>
    <scope>NUCLEOTIDE SEQUENCE [LARGE SCALE GENOMIC DNA]</scope>
    <source>
        <strain evidence="2 3">2W32</strain>
    </source>
</reference>
<dbReference type="GO" id="GO:0006974">
    <property type="term" value="P:DNA damage response"/>
    <property type="evidence" value="ECO:0007669"/>
    <property type="project" value="TreeGrafter"/>
</dbReference>
<sequence length="227" mass="25784">MRVLAILLSLLVFTGAVQAQDQDHISINASAQVLLPADMISFRINVNAEADTPQEAYKLHKKRENVLVELLKKHNIKDEEINFEPISINSRHDRSYQNEEKKRIETQQAVILSLESFDIYEEIQVTLIENNFDEFSGNFSSSEKKKGEDKALEKALKIARQKADMIAEETGLTITGIKNINYSYNQRPPRPVNMMERSSMPSTGSLLQFDQTVSVSASVSITYNFEK</sequence>
<dbReference type="InterPro" id="IPR052022">
    <property type="entry name" value="26kDa_periplasmic_antigen"/>
</dbReference>
<dbReference type="Gene3D" id="3.30.110.170">
    <property type="entry name" value="Protein of unknown function (DUF541), domain 1"/>
    <property type="match status" value="1"/>
</dbReference>
<organism evidence="2 3">
    <name type="scientific">Fodinibius halophilus</name>
    <dbReference type="NCBI Taxonomy" id="1736908"/>
    <lineage>
        <taxon>Bacteria</taxon>
        <taxon>Pseudomonadati</taxon>
        <taxon>Balneolota</taxon>
        <taxon>Balneolia</taxon>
        <taxon>Balneolales</taxon>
        <taxon>Balneolaceae</taxon>
        <taxon>Fodinibius</taxon>
    </lineage>
</organism>
<dbReference type="Pfam" id="PF04402">
    <property type="entry name" value="SIMPL"/>
    <property type="match status" value="1"/>
</dbReference>